<organism evidence="2 3">
    <name type="scientific">Candidatus Berkelbacteria bacterium Licking1014_2</name>
    <dbReference type="NCBI Taxonomy" id="2017146"/>
    <lineage>
        <taxon>Bacteria</taxon>
        <taxon>Candidatus Berkelbacteria</taxon>
    </lineage>
</organism>
<dbReference type="AlphaFoldDB" id="A0A554LTN7"/>
<evidence type="ECO:0000256" key="1">
    <source>
        <dbReference type="SAM" id="Phobius"/>
    </source>
</evidence>
<reference evidence="2 3" key="1">
    <citation type="submission" date="2017-07" db="EMBL/GenBank/DDBJ databases">
        <title>Mechanisms for carbon and nitrogen cycling indicate functional differentiation within the Candidate Phyla Radiation.</title>
        <authorList>
            <person name="Danczak R.E."/>
            <person name="Johnston M.D."/>
            <person name="Kenah C."/>
            <person name="Slattery M."/>
            <person name="Wrighton K.C."/>
            <person name="Wilkins M.J."/>
        </authorList>
    </citation>
    <scope>NUCLEOTIDE SEQUENCE [LARGE SCALE GENOMIC DNA]</scope>
    <source>
        <strain evidence="2">Licking1014_2</strain>
    </source>
</reference>
<evidence type="ECO:0000313" key="3">
    <source>
        <dbReference type="Proteomes" id="UP000318711"/>
    </source>
</evidence>
<sequence length="193" mass="20959">MKKEIILTLIITLLFAIGGWLYSSTRPVVHQTAVSFFVEQQAEPKTAGGNYYQYDSFYLKQAESLAADSIQSFFALPSEVKDIYKKAEVTLPDLSAKKMTTLIKANKPLLTTSSVAVVFSADNKQDSEKLANTAVSLVTEKFAKTGVIDISNAVSQTVAVPTNTAFNVVLAALAGLIFGAIIGFIIYYKKTNN</sequence>
<protein>
    <recommendedName>
        <fullName evidence="4">Lipopolysaccharide biosynthesis protein</fullName>
    </recommendedName>
</protein>
<dbReference type="EMBL" id="VMGL01000045">
    <property type="protein sequence ID" value="TSC96235.1"/>
    <property type="molecule type" value="Genomic_DNA"/>
</dbReference>
<keyword evidence="1" id="KW-0472">Membrane</keyword>
<evidence type="ECO:0008006" key="4">
    <source>
        <dbReference type="Google" id="ProtNLM"/>
    </source>
</evidence>
<comment type="caution">
    <text evidence="2">The sequence shown here is derived from an EMBL/GenBank/DDBJ whole genome shotgun (WGS) entry which is preliminary data.</text>
</comment>
<gene>
    <name evidence="2" type="ORF">CEN88_385</name>
</gene>
<proteinExistence type="predicted"/>
<dbReference type="Proteomes" id="UP000318711">
    <property type="component" value="Unassembled WGS sequence"/>
</dbReference>
<feature type="transmembrane region" description="Helical" evidence="1">
    <location>
        <begin position="165"/>
        <end position="188"/>
    </location>
</feature>
<name>A0A554LTN7_9BACT</name>
<evidence type="ECO:0000313" key="2">
    <source>
        <dbReference type="EMBL" id="TSC96235.1"/>
    </source>
</evidence>
<keyword evidence="1" id="KW-0812">Transmembrane</keyword>
<accession>A0A554LTN7</accession>
<keyword evidence="1" id="KW-1133">Transmembrane helix</keyword>